<dbReference type="GO" id="GO:0052908">
    <property type="term" value="F:16S rRNA (adenine(1518)-N(6)/adenine(1519)-N(6))-dimethyltransferase activity"/>
    <property type="evidence" value="ECO:0007669"/>
    <property type="project" value="UniProtKB-EC"/>
</dbReference>
<protein>
    <recommendedName>
        <fullName evidence="8">Ribosomal RNA small subunit methyltransferase A</fullName>
        <ecNumber evidence="8">2.1.1.182</ecNumber>
    </recommendedName>
    <alternativeName>
        <fullName evidence="8">16S rRNA (adenine(1518)-N(6)/adenine(1519)-N(6))-dimethyltransferase</fullName>
    </alternativeName>
    <alternativeName>
        <fullName evidence="8">16S rRNA dimethyladenosine transferase</fullName>
    </alternativeName>
    <alternativeName>
        <fullName evidence="8">16S rRNA dimethylase</fullName>
    </alternativeName>
    <alternativeName>
        <fullName evidence="8">S-adenosylmethionine-6-N', N'-adenosyl(rRNA) dimethyltransferase</fullName>
    </alternativeName>
</protein>
<dbReference type="Gene3D" id="1.10.8.100">
    <property type="entry name" value="Ribosomal RNA adenine dimethylase-like, domain 2"/>
    <property type="match status" value="1"/>
</dbReference>
<dbReference type="InterPro" id="IPR029063">
    <property type="entry name" value="SAM-dependent_MTases_sf"/>
</dbReference>
<keyword evidence="3 8" id="KW-0489">Methyltransferase</keyword>
<gene>
    <name evidence="8 11" type="primary">rsmA</name>
    <name evidence="8" type="synonym">ksgA</name>
    <name evidence="11" type="ORF">L248_0974</name>
</gene>
<evidence type="ECO:0000256" key="1">
    <source>
        <dbReference type="ARBA" id="ARBA00022490"/>
    </source>
</evidence>
<feature type="binding site" evidence="8 9">
    <location>
        <position position="108"/>
    </location>
    <ligand>
        <name>S-adenosyl-L-methionine</name>
        <dbReference type="ChEBI" id="CHEBI:59789"/>
    </ligand>
</feature>
<dbReference type="eggNOG" id="COG0030">
    <property type="taxonomic scope" value="Bacteria"/>
</dbReference>
<evidence type="ECO:0000256" key="8">
    <source>
        <dbReference type="HAMAP-Rule" id="MF_00607"/>
    </source>
</evidence>
<dbReference type="GO" id="GO:0052910">
    <property type="term" value="F:23S rRNA (adenine(2085)-N(6))-dimethyltransferase activity"/>
    <property type="evidence" value="ECO:0007669"/>
    <property type="project" value="UniProtKB-EC"/>
</dbReference>
<dbReference type="SMART" id="SM00650">
    <property type="entry name" value="rADc"/>
    <property type="match status" value="1"/>
</dbReference>
<dbReference type="CDD" id="cd02440">
    <property type="entry name" value="AdoMet_MTases"/>
    <property type="match status" value="1"/>
</dbReference>
<evidence type="ECO:0000256" key="4">
    <source>
        <dbReference type="ARBA" id="ARBA00022679"/>
    </source>
</evidence>
<dbReference type="InterPro" id="IPR023165">
    <property type="entry name" value="rRNA_Ade_diMease-like_C"/>
</dbReference>
<name>U4TSH0_9LACO</name>
<comment type="catalytic activity">
    <reaction evidence="8">
        <text>adenosine(1518)/adenosine(1519) in 16S rRNA + 4 S-adenosyl-L-methionine = N(6)-dimethyladenosine(1518)/N(6)-dimethyladenosine(1519) in 16S rRNA + 4 S-adenosyl-L-homocysteine + 4 H(+)</text>
        <dbReference type="Rhea" id="RHEA:19609"/>
        <dbReference type="Rhea" id="RHEA-COMP:10232"/>
        <dbReference type="Rhea" id="RHEA-COMP:10233"/>
        <dbReference type="ChEBI" id="CHEBI:15378"/>
        <dbReference type="ChEBI" id="CHEBI:57856"/>
        <dbReference type="ChEBI" id="CHEBI:59789"/>
        <dbReference type="ChEBI" id="CHEBI:74411"/>
        <dbReference type="ChEBI" id="CHEBI:74493"/>
        <dbReference type="EC" id="2.1.1.182"/>
    </reaction>
</comment>
<comment type="function">
    <text evidence="8">Specifically dimethylates two adjacent adenosines (A1518 and A1519) in the loop of a conserved hairpin near the 3'-end of 16S rRNA in the 30S particle. May play a critical role in biogenesis of 30S subunits.</text>
</comment>
<comment type="subcellular location">
    <subcellularLocation>
        <location evidence="8">Cytoplasm</location>
    </subcellularLocation>
</comment>
<keyword evidence="2 8" id="KW-0698">rRNA processing</keyword>
<feature type="binding site" evidence="8 9">
    <location>
        <position position="37"/>
    </location>
    <ligand>
        <name>S-adenosyl-L-methionine</name>
        <dbReference type="ChEBI" id="CHEBI:59789"/>
    </ligand>
</feature>
<feature type="binding site" evidence="8 9">
    <location>
        <position position="62"/>
    </location>
    <ligand>
        <name>S-adenosyl-L-methionine</name>
        <dbReference type="ChEBI" id="CHEBI:59789"/>
    </ligand>
</feature>
<dbReference type="InterPro" id="IPR001737">
    <property type="entry name" value="KsgA/Erm"/>
</dbReference>
<dbReference type="EMBL" id="KI271598">
    <property type="protein sequence ID" value="ERL64432.1"/>
    <property type="molecule type" value="Genomic_DNA"/>
</dbReference>
<evidence type="ECO:0000313" key="11">
    <source>
        <dbReference type="EMBL" id="ERL64432.1"/>
    </source>
</evidence>
<organism evidence="11 12">
    <name type="scientific">Schleiferilactobacillus shenzhenensis LY-73</name>
    <dbReference type="NCBI Taxonomy" id="1231336"/>
    <lineage>
        <taxon>Bacteria</taxon>
        <taxon>Bacillati</taxon>
        <taxon>Bacillota</taxon>
        <taxon>Bacilli</taxon>
        <taxon>Lactobacillales</taxon>
        <taxon>Lactobacillaceae</taxon>
        <taxon>Schleiferilactobacillus</taxon>
    </lineage>
</organism>
<dbReference type="EC" id="2.1.1.182" evidence="8"/>
<evidence type="ECO:0000313" key="12">
    <source>
        <dbReference type="Proteomes" id="UP000030647"/>
    </source>
</evidence>
<dbReference type="HAMAP" id="MF_00607">
    <property type="entry name" value="16SrRNA_methyltr_A"/>
    <property type="match status" value="1"/>
</dbReference>
<proteinExistence type="inferred from homology"/>
<dbReference type="GO" id="GO:0003723">
    <property type="term" value="F:RNA binding"/>
    <property type="evidence" value="ECO:0007669"/>
    <property type="project" value="UniProtKB-UniRule"/>
</dbReference>
<dbReference type="InterPro" id="IPR011530">
    <property type="entry name" value="rRNA_adenine_dimethylase"/>
</dbReference>
<dbReference type="PANTHER" id="PTHR11727">
    <property type="entry name" value="DIMETHYLADENOSINE TRANSFERASE"/>
    <property type="match status" value="1"/>
</dbReference>
<dbReference type="PROSITE" id="PS01131">
    <property type="entry name" value="RRNA_A_DIMETH"/>
    <property type="match status" value="1"/>
</dbReference>
<evidence type="ECO:0000256" key="5">
    <source>
        <dbReference type="ARBA" id="ARBA00022691"/>
    </source>
</evidence>
<dbReference type="Pfam" id="PF00398">
    <property type="entry name" value="RrnaAD"/>
    <property type="match status" value="1"/>
</dbReference>
<feature type="domain" description="Ribosomal RNA adenine methylase transferase N-terminal" evidence="10">
    <location>
        <begin position="42"/>
        <end position="214"/>
    </location>
</feature>
<evidence type="ECO:0000256" key="9">
    <source>
        <dbReference type="PROSITE-ProRule" id="PRU01026"/>
    </source>
</evidence>
<dbReference type="AlphaFoldDB" id="U4TSH0"/>
<reference evidence="12" key="1">
    <citation type="journal article" date="2013" name="Genome Announc.">
        <title>Whole-Genome Sequencing of Lactobacillus shenzhenensis Strain LY-73T.</title>
        <authorList>
            <person name="Lin Z."/>
            <person name="Liu Z."/>
            <person name="Yang R."/>
            <person name="Zou Y."/>
            <person name="Wan D."/>
            <person name="Chen J."/>
            <person name="Guo M."/>
            <person name="Zhao J."/>
            <person name="Fang C."/>
            <person name="Yang R."/>
            <person name="Liu F."/>
        </authorList>
    </citation>
    <scope>NUCLEOTIDE SEQUENCE [LARGE SCALE GENOMIC DNA]</scope>
    <source>
        <strain evidence="12">LY-73</strain>
    </source>
</reference>
<comment type="catalytic activity">
    <reaction evidence="7">
        <text>adenosine(2085) in 23S rRNA + 2 S-adenosyl-L-methionine = N(6)-dimethyladenosine(2085) in 23S rRNA + 2 S-adenosyl-L-homocysteine + 2 H(+)</text>
        <dbReference type="Rhea" id="RHEA:42784"/>
        <dbReference type="Rhea" id="RHEA-COMP:10237"/>
        <dbReference type="Rhea" id="RHEA-COMP:10238"/>
        <dbReference type="ChEBI" id="CHEBI:15378"/>
        <dbReference type="ChEBI" id="CHEBI:57856"/>
        <dbReference type="ChEBI" id="CHEBI:59789"/>
        <dbReference type="ChEBI" id="CHEBI:74411"/>
        <dbReference type="ChEBI" id="CHEBI:74493"/>
        <dbReference type="EC" id="2.1.1.184"/>
    </reaction>
</comment>
<dbReference type="STRING" id="1231336.L248_0974"/>
<dbReference type="PANTHER" id="PTHR11727:SF7">
    <property type="entry name" value="DIMETHYLADENOSINE TRANSFERASE-RELATED"/>
    <property type="match status" value="1"/>
</dbReference>
<feature type="binding site" evidence="8 9">
    <location>
        <position position="35"/>
    </location>
    <ligand>
        <name>S-adenosyl-L-methionine</name>
        <dbReference type="ChEBI" id="CHEBI:59789"/>
    </ligand>
</feature>
<comment type="similarity">
    <text evidence="8">Belongs to the class I-like SAM-binding methyltransferase superfamily. rRNA adenine N(6)-methyltransferase family. RsmA subfamily.</text>
</comment>
<evidence type="ECO:0000256" key="2">
    <source>
        <dbReference type="ARBA" id="ARBA00022552"/>
    </source>
</evidence>
<keyword evidence="6 8" id="KW-0694">RNA-binding</keyword>
<dbReference type="InterPro" id="IPR020598">
    <property type="entry name" value="rRNA_Ade_methylase_Trfase_N"/>
</dbReference>
<dbReference type="Proteomes" id="UP000030647">
    <property type="component" value="Unassembled WGS sequence"/>
</dbReference>
<evidence type="ECO:0000256" key="7">
    <source>
        <dbReference type="ARBA" id="ARBA00049167"/>
    </source>
</evidence>
<keyword evidence="1 8" id="KW-0963">Cytoplasm</keyword>
<accession>U4TSH0</accession>
<dbReference type="NCBIfam" id="TIGR00755">
    <property type="entry name" value="ksgA"/>
    <property type="match status" value="1"/>
</dbReference>
<dbReference type="Gene3D" id="3.40.50.150">
    <property type="entry name" value="Vaccinia Virus protein VP39"/>
    <property type="match status" value="1"/>
</dbReference>
<keyword evidence="5 8" id="KW-0949">S-adenosyl-L-methionine</keyword>
<feature type="binding site" evidence="8 9">
    <location>
        <position position="83"/>
    </location>
    <ligand>
        <name>S-adenosyl-L-methionine</name>
        <dbReference type="ChEBI" id="CHEBI:59789"/>
    </ligand>
</feature>
<feature type="binding site" evidence="8 9">
    <location>
        <position position="129"/>
    </location>
    <ligand>
        <name>S-adenosyl-L-methionine</name>
        <dbReference type="ChEBI" id="CHEBI:59789"/>
    </ligand>
</feature>
<dbReference type="HOGENOM" id="CLU_041220_0_0_9"/>
<dbReference type="PROSITE" id="PS51689">
    <property type="entry name" value="SAM_RNA_A_N6_MT"/>
    <property type="match status" value="1"/>
</dbReference>
<dbReference type="SUPFAM" id="SSF53335">
    <property type="entry name" value="S-adenosyl-L-methionine-dependent methyltransferases"/>
    <property type="match status" value="1"/>
</dbReference>
<keyword evidence="4 8" id="KW-0808">Transferase</keyword>
<evidence type="ECO:0000256" key="3">
    <source>
        <dbReference type="ARBA" id="ARBA00022603"/>
    </source>
</evidence>
<evidence type="ECO:0000256" key="6">
    <source>
        <dbReference type="ARBA" id="ARBA00022884"/>
    </source>
</evidence>
<dbReference type="GO" id="GO:0005829">
    <property type="term" value="C:cytosol"/>
    <property type="evidence" value="ECO:0007669"/>
    <property type="project" value="TreeGrafter"/>
</dbReference>
<keyword evidence="12" id="KW-1185">Reference proteome</keyword>
<evidence type="ECO:0000259" key="10">
    <source>
        <dbReference type="SMART" id="SM00650"/>
    </source>
</evidence>
<dbReference type="InterPro" id="IPR020596">
    <property type="entry name" value="rRNA_Ade_Mease_Trfase_CS"/>
</dbReference>
<sequence length="293" mass="32127">MFMADNQTPRIADPARTREIMAQYHLRPKKSLGQNFLTNGRVLAEIVAAADLTPADAVIEIGPGIGALTQYLAEAARHVTAFELDQRLLPVLQDTLHDYPNVTIVHQDILDAAPAQLAALAPELNIVANLPYYVTTPILMHFLESGLPIRRMVMMMQKEVADRITADPGSKAYGSLSIAVQIRAQATVAFTVSHTAFNPPPKVDSAVVVFDFLTDPLVPLTEQPFFNKVVTACFAQRRKTIMNNLLNWYGRTPEHRATLTAALSHAGVAPTARAETVSIPAYRALSEKLQPQK</sequence>
<dbReference type="FunFam" id="3.40.50.150:FF:000023">
    <property type="entry name" value="Ribosomal RNA small subunit methyltransferase A"/>
    <property type="match status" value="1"/>
</dbReference>